<comment type="caution">
    <text evidence="2">The sequence shown here is derived from an EMBL/GenBank/DDBJ whole genome shotgun (WGS) entry which is preliminary data.</text>
</comment>
<dbReference type="EMBL" id="JBIHMK010000041">
    <property type="protein sequence ID" value="MFH0249122.1"/>
    <property type="molecule type" value="Genomic_DNA"/>
</dbReference>
<dbReference type="InterPro" id="IPR004919">
    <property type="entry name" value="GmrSD_N"/>
</dbReference>
<gene>
    <name evidence="2" type="ORF">ACG5V6_12965</name>
</gene>
<dbReference type="Pfam" id="PF03235">
    <property type="entry name" value="GmrSD_N"/>
    <property type="match status" value="1"/>
</dbReference>
<keyword evidence="3" id="KW-1185">Reference proteome</keyword>
<reference evidence="2 3" key="1">
    <citation type="submission" date="2024-10" db="EMBL/GenBank/DDBJ databases">
        <authorList>
            <person name="Cho J.-C."/>
        </authorList>
    </citation>
    <scope>NUCLEOTIDE SEQUENCE [LARGE SCALE GENOMIC DNA]</scope>
    <source>
        <strain evidence="2 3">KCTC29696</strain>
    </source>
</reference>
<dbReference type="PANTHER" id="PTHR37292:SF2">
    <property type="entry name" value="DUF262 DOMAIN-CONTAINING PROTEIN"/>
    <property type="match status" value="1"/>
</dbReference>
<evidence type="ECO:0000313" key="3">
    <source>
        <dbReference type="Proteomes" id="UP001607069"/>
    </source>
</evidence>
<evidence type="ECO:0000313" key="2">
    <source>
        <dbReference type="EMBL" id="MFH0249122.1"/>
    </source>
</evidence>
<name>A0ABW7HTF1_9ACTN</name>
<dbReference type="RefSeq" id="WP_279948259.1">
    <property type="nucleotide sequence ID" value="NZ_BAABEN010000002.1"/>
</dbReference>
<dbReference type="PANTHER" id="PTHR37292">
    <property type="entry name" value="VNG6097C"/>
    <property type="match status" value="1"/>
</dbReference>
<feature type="domain" description="GmrSD restriction endonucleases N-terminal" evidence="1">
    <location>
        <begin position="8"/>
        <end position="251"/>
    </location>
</feature>
<dbReference type="Proteomes" id="UP001607069">
    <property type="component" value="Unassembled WGS sequence"/>
</dbReference>
<accession>A0ABW7HTF1</accession>
<organism evidence="2 3">
    <name type="scientific">Streptomyces chitinivorans</name>
    <dbReference type="NCBI Taxonomy" id="1257027"/>
    <lineage>
        <taxon>Bacteria</taxon>
        <taxon>Bacillati</taxon>
        <taxon>Actinomycetota</taxon>
        <taxon>Actinomycetes</taxon>
        <taxon>Kitasatosporales</taxon>
        <taxon>Streptomycetaceae</taxon>
        <taxon>Streptomyces</taxon>
    </lineage>
</organism>
<sequence length="603" mass="67766">MALDSPKLKDVLRDVASGVLQLPDFQREWKWDDERIRALIATVTLDYPLGVVMALETGGKSPFKARALKGAEGTEERVPDLLLLDGQQRMTSLFQALHRGDPVETVDTRGKQLRRWYYVDIAKAIGAPSERDEAVVSVPEDRMLKTGFPRRETIDLTTPELECAAGHFPIHLVFDTQKVNAWKRIFVGIADENWDRWSQFEENVLNNVKSFQVPMIKLAASTTMDAVCAVFERVNTGGVPLNVFELLTATYAGDQEHVAEHGDYYRLPDVWSAIKRKLTSAHPVFGRVEAGVEDGLSSSDFLQAVALVRTWERKQEEPRAAVSCKRRDLLDLPLADFDRLAPRLADAFHWVGAFLERQAIVRTTDLPYRTQLVPLAAVRAIVGAETDAPGAEERVDRWYWCGVLGEMYGGSTESRFPRDVEQLIAWIRDADAPAPDTVAEAAFLDDRLDSLATRNSAAYKGVYALLVKQGAVDWYFTESPLTPARLVEQNVDVRQIFPRNWVEKNAPGDYARRVNSIVNKTPLSLRAGRSMVGAPPAYLRTLVQESGMRPEWFDDVLATHLIDPAALHEGDFERFYDSRAKQLLELVKAAMGKQTVFREAQAR</sequence>
<protein>
    <submittedName>
        <fullName evidence="2">DUF262 domain-containing protein</fullName>
    </submittedName>
</protein>
<evidence type="ECO:0000259" key="1">
    <source>
        <dbReference type="Pfam" id="PF03235"/>
    </source>
</evidence>
<proteinExistence type="predicted"/>